<evidence type="ECO:0000313" key="2">
    <source>
        <dbReference type="Proteomes" id="UP001152320"/>
    </source>
</evidence>
<proteinExistence type="predicted"/>
<dbReference type="OrthoDB" id="8959203at2759"/>
<dbReference type="EMBL" id="JAIZAY010000001">
    <property type="protein sequence ID" value="KAJ8048453.1"/>
    <property type="molecule type" value="Genomic_DNA"/>
</dbReference>
<protein>
    <submittedName>
        <fullName evidence="1">Uncharacterized protein</fullName>
    </submittedName>
</protein>
<sequence>MLFSYLHKTLSEDIPLKKWTLDLEACLTGKAQRAFSLFSAEQNENFEAVRDAILTAYRLTPESYKDKFRTAQKLSSETLQQCATRPSLYLRPWFNPSQRLFNDDEFQAVMGKLVVDQLIF</sequence>
<name>A0A9Q1CNH0_HOLLE</name>
<dbReference type="Proteomes" id="UP001152320">
    <property type="component" value="Chromosome 1"/>
</dbReference>
<comment type="caution">
    <text evidence="1">The sequence shown here is derived from an EMBL/GenBank/DDBJ whole genome shotgun (WGS) entry which is preliminary data.</text>
</comment>
<keyword evidence="2" id="KW-1185">Reference proteome</keyword>
<reference evidence="1" key="1">
    <citation type="submission" date="2021-10" db="EMBL/GenBank/DDBJ databases">
        <title>Tropical sea cucumber genome reveals ecological adaptation and Cuvierian tubules defense mechanism.</title>
        <authorList>
            <person name="Chen T."/>
        </authorList>
    </citation>
    <scope>NUCLEOTIDE SEQUENCE</scope>
    <source>
        <strain evidence="1">Nanhai2018</strain>
        <tissue evidence="1">Muscle</tissue>
    </source>
</reference>
<dbReference type="AlphaFoldDB" id="A0A9Q1CNH0"/>
<organism evidence="1 2">
    <name type="scientific">Holothuria leucospilota</name>
    <name type="common">Black long sea cucumber</name>
    <name type="synonym">Mertensiothuria leucospilota</name>
    <dbReference type="NCBI Taxonomy" id="206669"/>
    <lineage>
        <taxon>Eukaryota</taxon>
        <taxon>Metazoa</taxon>
        <taxon>Echinodermata</taxon>
        <taxon>Eleutherozoa</taxon>
        <taxon>Echinozoa</taxon>
        <taxon>Holothuroidea</taxon>
        <taxon>Aspidochirotacea</taxon>
        <taxon>Aspidochirotida</taxon>
        <taxon>Holothuriidae</taxon>
        <taxon>Holothuria</taxon>
    </lineage>
</organism>
<dbReference type="PANTHER" id="PTHR46888:SF1">
    <property type="entry name" value="RIBONUCLEASE H"/>
    <property type="match status" value="1"/>
</dbReference>
<gene>
    <name evidence="1" type="ORF">HOLleu_00778</name>
</gene>
<dbReference type="PANTHER" id="PTHR46888">
    <property type="entry name" value="ZINC KNUCKLE DOMAINCONTAINING PROTEIN-RELATED"/>
    <property type="match status" value="1"/>
</dbReference>
<accession>A0A9Q1CNH0</accession>
<evidence type="ECO:0000313" key="1">
    <source>
        <dbReference type="EMBL" id="KAJ8048453.1"/>
    </source>
</evidence>